<organism evidence="3 4">
    <name type="scientific">Dentipellis fragilis</name>
    <dbReference type="NCBI Taxonomy" id="205917"/>
    <lineage>
        <taxon>Eukaryota</taxon>
        <taxon>Fungi</taxon>
        <taxon>Dikarya</taxon>
        <taxon>Basidiomycota</taxon>
        <taxon>Agaricomycotina</taxon>
        <taxon>Agaricomycetes</taxon>
        <taxon>Russulales</taxon>
        <taxon>Hericiaceae</taxon>
        <taxon>Dentipellis</taxon>
    </lineage>
</organism>
<protein>
    <recommendedName>
        <fullName evidence="2">Peptidase C14 caspase domain-containing protein</fullName>
    </recommendedName>
</protein>
<dbReference type="Gene3D" id="3.40.50.12660">
    <property type="match status" value="1"/>
</dbReference>
<dbReference type="GO" id="GO:0005737">
    <property type="term" value="C:cytoplasm"/>
    <property type="evidence" value="ECO:0007669"/>
    <property type="project" value="TreeGrafter"/>
</dbReference>
<name>A0A4Y9Y4D5_9AGAM</name>
<dbReference type="PANTHER" id="PTHR48104">
    <property type="entry name" value="METACASPASE-4"/>
    <property type="match status" value="1"/>
</dbReference>
<dbReference type="GO" id="GO:0004197">
    <property type="term" value="F:cysteine-type endopeptidase activity"/>
    <property type="evidence" value="ECO:0007669"/>
    <property type="project" value="InterPro"/>
</dbReference>
<evidence type="ECO:0000313" key="3">
    <source>
        <dbReference type="EMBL" id="TFY56643.1"/>
    </source>
</evidence>
<dbReference type="EMBL" id="SEOQ01000811">
    <property type="protein sequence ID" value="TFY56643.1"/>
    <property type="molecule type" value="Genomic_DNA"/>
</dbReference>
<sequence>MKQNPAALIEEHLLTGRRRALLVGINYLRAPRRAVIGGPLKEPIKDVRKMKDLLINVFGYSEDHIVVMTDDHDLNEQTVLWPTKQNIVSCFTTVDIRDAQPGDSFVFHFAGHSTQKPVKVDKNEIDGLDEGGHFCSRVANVNFSLHRVTALITWDAKCILDDILRRILVQKLPDGCKLTAIFDTCHSGTLLDLVQYYNWDEGLHSVHSFPDLGKLFNLAVPREDSRRERRISLHQHDENVSAALHEVVTKSHRPVNQSATHVSAVSASMPHKKIGLLGSQGQAAMRFARRRPAPLAHKHQKPVVISLSACTDDQQTWEDRDDAESSMSKILCNILRKDPSISAFGVIEQVRKAISAHTFQRHKIVLRDHRRWSTTSLPDPRVYPLDLDRPQLGSLYPLHHDEPFLLKRCD</sequence>
<dbReference type="InterPro" id="IPR050452">
    <property type="entry name" value="Metacaspase"/>
</dbReference>
<evidence type="ECO:0000259" key="2">
    <source>
        <dbReference type="Pfam" id="PF00656"/>
    </source>
</evidence>
<accession>A0A4Y9Y4D5</accession>
<dbReference type="GO" id="GO:0006508">
    <property type="term" value="P:proteolysis"/>
    <property type="evidence" value="ECO:0007669"/>
    <property type="project" value="InterPro"/>
</dbReference>
<proteinExistence type="inferred from homology"/>
<dbReference type="OrthoDB" id="3223806at2759"/>
<dbReference type="Proteomes" id="UP000298327">
    <property type="component" value="Unassembled WGS sequence"/>
</dbReference>
<evidence type="ECO:0000313" key="4">
    <source>
        <dbReference type="Proteomes" id="UP000298327"/>
    </source>
</evidence>
<evidence type="ECO:0000256" key="1">
    <source>
        <dbReference type="ARBA" id="ARBA00009005"/>
    </source>
</evidence>
<reference evidence="3 4" key="1">
    <citation type="submission" date="2019-02" db="EMBL/GenBank/DDBJ databases">
        <title>Genome sequencing of the rare red list fungi Dentipellis fragilis.</title>
        <authorList>
            <person name="Buettner E."/>
            <person name="Kellner H."/>
        </authorList>
    </citation>
    <scope>NUCLEOTIDE SEQUENCE [LARGE SCALE GENOMIC DNA]</scope>
    <source>
        <strain evidence="3 4">DSM 105465</strain>
    </source>
</reference>
<gene>
    <name evidence="3" type="ORF">EVG20_g8852</name>
</gene>
<keyword evidence="4" id="KW-1185">Reference proteome</keyword>
<comment type="similarity">
    <text evidence="1">Belongs to the peptidase C14B family.</text>
</comment>
<comment type="caution">
    <text evidence="3">The sequence shown here is derived from an EMBL/GenBank/DDBJ whole genome shotgun (WGS) entry which is preliminary data.</text>
</comment>
<dbReference type="InterPro" id="IPR011600">
    <property type="entry name" value="Pept_C14_caspase"/>
</dbReference>
<dbReference type="PANTHER" id="PTHR48104:SF30">
    <property type="entry name" value="METACASPASE-1"/>
    <property type="match status" value="1"/>
</dbReference>
<feature type="domain" description="Peptidase C14 caspase" evidence="2">
    <location>
        <begin position="17"/>
        <end position="355"/>
    </location>
</feature>
<dbReference type="Pfam" id="PF00656">
    <property type="entry name" value="Peptidase_C14"/>
    <property type="match status" value="1"/>
</dbReference>
<dbReference type="AlphaFoldDB" id="A0A4Y9Y4D5"/>